<comment type="caution">
    <text evidence="3">The sequence shown here is derived from an EMBL/GenBank/DDBJ whole genome shotgun (WGS) entry which is preliminary data.</text>
</comment>
<organism evidence="3 4">
    <name type="scientific">Streptacidiphilus monticola</name>
    <dbReference type="NCBI Taxonomy" id="2161674"/>
    <lineage>
        <taxon>Bacteria</taxon>
        <taxon>Bacillati</taxon>
        <taxon>Actinomycetota</taxon>
        <taxon>Actinomycetes</taxon>
        <taxon>Kitasatosporales</taxon>
        <taxon>Streptomycetaceae</taxon>
        <taxon>Streptacidiphilus</taxon>
    </lineage>
</organism>
<dbReference type="EMBL" id="JBHSQJ010000054">
    <property type="protein sequence ID" value="MFC5908316.1"/>
    <property type="molecule type" value="Genomic_DNA"/>
</dbReference>
<dbReference type="InterPro" id="IPR001638">
    <property type="entry name" value="Solute-binding_3/MltF_N"/>
</dbReference>
<keyword evidence="1" id="KW-0732">Signal</keyword>
<reference evidence="4" key="1">
    <citation type="journal article" date="2019" name="Int. J. Syst. Evol. Microbiol.">
        <title>The Global Catalogue of Microorganisms (GCM) 10K type strain sequencing project: providing services to taxonomists for standard genome sequencing and annotation.</title>
        <authorList>
            <consortium name="The Broad Institute Genomics Platform"/>
            <consortium name="The Broad Institute Genome Sequencing Center for Infectious Disease"/>
            <person name="Wu L."/>
            <person name="Ma J."/>
        </authorList>
    </citation>
    <scope>NUCLEOTIDE SEQUENCE [LARGE SCALE GENOMIC DNA]</scope>
    <source>
        <strain evidence="4">JCM 4816</strain>
    </source>
</reference>
<protein>
    <submittedName>
        <fullName evidence="3">ABC transporter substrate-binding protein</fullName>
    </submittedName>
</protein>
<dbReference type="Pfam" id="PF00497">
    <property type="entry name" value="SBP_bac_3"/>
    <property type="match status" value="1"/>
</dbReference>
<gene>
    <name evidence="3" type="ORF">ACFP3V_13980</name>
</gene>
<dbReference type="RefSeq" id="WP_380583307.1">
    <property type="nucleotide sequence ID" value="NZ_JBHSQJ010000054.1"/>
</dbReference>
<name>A0ABW1G570_9ACTN</name>
<accession>A0ABW1G570</accession>
<evidence type="ECO:0000256" key="1">
    <source>
        <dbReference type="ARBA" id="ARBA00022729"/>
    </source>
</evidence>
<dbReference type="CDD" id="cd01004">
    <property type="entry name" value="PBP2_MidA_like"/>
    <property type="match status" value="1"/>
</dbReference>
<proteinExistence type="predicted"/>
<sequence>MAHTLTSRLTATGAVVAAGALLLTGCGSSKISGNSGAAPNASASVSAVTADPSLAAMVPAALKSKGTVTIATDSTYAPAEFKDASGKIVGFDIDLGDAIFAKLGLKTTWQSADFGSIIGGIAAKKYDLSLSSFTDTKEREKTIDLVQYYAAGEAIATLAGNPDKVPSTANDLCGFKVAVQTNTTESDEIKNTINPGCKKAGKPEIPNNGDQFDAQSDATSALISKRDQAMLADSPVVDYAVKQNSSLMKLGENYNVAPYGIALPKGTQLTQAVQAAVKALIQDGTYGQILNKWGVQSGAITADKVLINAAAS</sequence>
<dbReference type="PANTHER" id="PTHR35936:SF17">
    <property type="entry name" value="ARGININE-BINDING EXTRACELLULAR PROTEIN ARTP"/>
    <property type="match status" value="1"/>
</dbReference>
<dbReference type="SUPFAM" id="SSF53850">
    <property type="entry name" value="Periplasmic binding protein-like II"/>
    <property type="match status" value="1"/>
</dbReference>
<evidence type="ECO:0000259" key="2">
    <source>
        <dbReference type="SMART" id="SM00062"/>
    </source>
</evidence>
<evidence type="ECO:0000313" key="3">
    <source>
        <dbReference type="EMBL" id="MFC5908316.1"/>
    </source>
</evidence>
<evidence type="ECO:0000313" key="4">
    <source>
        <dbReference type="Proteomes" id="UP001596174"/>
    </source>
</evidence>
<dbReference type="Gene3D" id="3.40.190.10">
    <property type="entry name" value="Periplasmic binding protein-like II"/>
    <property type="match status" value="2"/>
</dbReference>
<keyword evidence="4" id="KW-1185">Reference proteome</keyword>
<dbReference type="PANTHER" id="PTHR35936">
    <property type="entry name" value="MEMBRANE-BOUND LYTIC MUREIN TRANSGLYCOSYLASE F"/>
    <property type="match status" value="1"/>
</dbReference>
<dbReference type="Proteomes" id="UP001596174">
    <property type="component" value="Unassembled WGS sequence"/>
</dbReference>
<dbReference type="SMART" id="SM00062">
    <property type="entry name" value="PBPb"/>
    <property type="match status" value="1"/>
</dbReference>
<feature type="domain" description="Solute-binding protein family 3/N-terminal" evidence="2">
    <location>
        <begin position="67"/>
        <end position="297"/>
    </location>
</feature>